<dbReference type="InterPro" id="IPR002410">
    <property type="entry name" value="Peptidase_S33"/>
</dbReference>
<keyword evidence="2 4" id="KW-0378">Hydrolase</keyword>
<dbReference type="PANTHER" id="PTHR43798">
    <property type="entry name" value="MONOACYLGLYCEROL LIPASE"/>
    <property type="match status" value="1"/>
</dbReference>
<dbReference type="InterPro" id="IPR029058">
    <property type="entry name" value="AB_hydrolase_fold"/>
</dbReference>
<evidence type="ECO:0000256" key="1">
    <source>
        <dbReference type="ARBA" id="ARBA00010088"/>
    </source>
</evidence>
<dbReference type="RefSeq" id="WP_344511020.1">
    <property type="nucleotide sequence ID" value="NZ_BAAAQD010000026.1"/>
</dbReference>
<evidence type="ECO:0000313" key="4">
    <source>
        <dbReference type="EMBL" id="GAA1557662.1"/>
    </source>
</evidence>
<sequence length="280" mass="29178">MATFTSYDGTVLHYESIGDGPPLVLVPGGPRAAGYLEDLGGLSASRTLIRYDARGTGASPRPADPATYAYPSLARDVEALRAHLGLDRLDLLGHSAGSVVASAYAAGHPTRIDRLILVSPSPQLYGKGGDDVGDILATRTDAPWFSSVSDAAGELLSLPPDTPPAQVFDVLDRYTPAAYGRWDAHQQAHAATQRTEFALDAWAGFWAGTSTGWLDDFATVPAPVLVLTGDRDALTGVRIGDVAAAGLPHARHVTIPGAGHYPWVDEPAAFAAAVAGFLAA</sequence>
<organism evidence="4 5">
    <name type="scientific">Dactylosporangium maewongense</name>
    <dbReference type="NCBI Taxonomy" id="634393"/>
    <lineage>
        <taxon>Bacteria</taxon>
        <taxon>Bacillati</taxon>
        <taxon>Actinomycetota</taxon>
        <taxon>Actinomycetes</taxon>
        <taxon>Micromonosporales</taxon>
        <taxon>Micromonosporaceae</taxon>
        <taxon>Dactylosporangium</taxon>
    </lineage>
</organism>
<name>A0ABN2CF99_9ACTN</name>
<protein>
    <submittedName>
        <fullName evidence="4">Alpha/beta hydrolase</fullName>
    </submittedName>
</protein>
<reference evidence="4 5" key="1">
    <citation type="journal article" date="2019" name="Int. J. Syst. Evol. Microbiol.">
        <title>The Global Catalogue of Microorganisms (GCM) 10K type strain sequencing project: providing services to taxonomists for standard genome sequencing and annotation.</title>
        <authorList>
            <consortium name="The Broad Institute Genomics Platform"/>
            <consortium name="The Broad Institute Genome Sequencing Center for Infectious Disease"/>
            <person name="Wu L."/>
            <person name="Ma J."/>
        </authorList>
    </citation>
    <scope>NUCLEOTIDE SEQUENCE [LARGE SCALE GENOMIC DNA]</scope>
    <source>
        <strain evidence="4 5">JCM 15933</strain>
    </source>
</reference>
<gene>
    <name evidence="4" type="ORF">GCM10009827_093240</name>
</gene>
<feature type="domain" description="AB hydrolase-1" evidence="3">
    <location>
        <begin position="21"/>
        <end position="266"/>
    </location>
</feature>
<accession>A0ABN2CF99</accession>
<dbReference type="EMBL" id="BAAAQD010000026">
    <property type="protein sequence ID" value="GAA1557662.1"/>
    <property type="molecule type" value="Genomic_DNA"/>
</dbReference>
<dbReference type="Gene3D" id="3.40.50.1820">
    <property type="entry name" value="alpha/beta hydrolase"/>
    <property type="match status" value="1"/>
</dbReference>
<evidence type="ECO:0000256" key="2">
    <source>
        <dbReference type="ARBA" id="ARBA00022801"/>
    </source>
</evidence>
<keyword evidence="5" id="KW-1185">Reference proteome</keyword>
<dbReference type="SUPFAM" id="SSF53474">
    <property type="entry name" value="alpha/beta-Hydrolases"/>
    <property type="match status" value="1"/>
</dbReference>
<dbReference type="Pfam" id="PF00561">
    <property type="entry name" value="Abhydrolase_1"/>
    <property type="match status" value="1"/>
</dbReference>
<dbReference type="PANTHER" id="PTHR43798:SF33">
    <property type="entry name" value="HYDROLASE, PUTATIVE (AFU_ORTHOLOGUE AFUA_2G14860)-RELATED"/>
    <property type="match status" value="1"/>
</dbReference>
<comment type="caution">
    <text evidence="4">The sequence shown here is derived from an EMBL/GenBank/DDBJ whole genome shotgun (WGS) entry which is preliminary data.</text>
</comment>
<dbReference type="Proteomes" id="UP001501470">
    <property type="component" value="Unassembled WGS sequence"/>
</dbReference>
<evidence type="ECO:0000313" key="5">
    <source>
        <dbReference type="Proteomes" id="UP001501470"/>
    </source>
</evidence>
<dbReference type="InterPro" id="IPR000073">
    <property type="entry name" value="AB_hydrolase_1"/>
</dbReference>
<proteinExistence type="inferred from homology"/>
<dbReference type="GO" id="GO:0016787">
    <property type="term" value="F:hydrolase activity"/>
    <property type="evidence" value="ECO:0007669"/>
    <property type="project" value="UniProtKB-KW"/>
</dbReference>
<evidence type="ECO:0000259" key="3">
    <source>
        <dbReference type="Pfam" id="PF00561"/>
    </source>
</evidence>
<comment type="similarity">
    <text evidence="1">Belongs to the peptidase S33 family.</text>
</comment>
<dbReference type="PRINTS" id="PR00793">
    <property type="entry name" value="PROAMNOPTASE"/>
</dbReference>
<dbReference type="InterPro" id="IPR050266">
    <property type="entry name" value="AB_hydrolase_sf"/>
</dbReference>